<feature type="domain" description="TonB-dependent receptor-like beta-barrel" evidence="11">
    <location>
        <begin position="428"/>
        <end position="976"/>
    </location>
</feature>
<dbReference type="Gene3D" id="2.170.130.10">
    <property type="entry name" value="TonB-dependent receptor, plug domain"/>
    <property type="match status" value="1"/>
</dbReference>
<name>A0ABT6REF2_9BACT</name>
<dbReference type="InterPro" id="IPR012910">
    <property type="entry name" value="Plug_dom"/>
</dbReference>
<keyword evidence="6 8" id="KW-0472">Membrane</keyword>
<keyword evidence="7 8" id="KW-0998">Cell outer membrane</keyword>
<sequence length="1012" mass="110346">MKLLHLLYEDVLRRNPKVFALPLSFLTLSATGSFAAGSPDKVIVSKKNVAAHIIEGTVRNATGTPLPGVSVMIKGSKLGTTTDAKGQFKLQVPDESKNATLIFSQVGFKDQKVSISGKSQIDITLKEEAKALNEVVVIGYGTVKKKDLTGSVASVKGEDLANVPALNVMESIQGKIPGADITRSSGQTGSGVNVTLRGNRSIQGSNSPLFVVDGAVYYGNIADIDPNDVQSIDVLKDASSTAIYGSRGANGVIVITTKRGVNGKTQIGVNAYAGSSQVARYYDVATGPQYVDWKREANRATGRWNSPADDALVFSPSELAAIQAGKWTDYHPLLLHNGLQQDYQFNVTSGTEKTKIYFSADYYQENGILKLDALKRYSGRLNIDQTISKIFKAGMQAQIVYYNQSLRGDPLNAANKINPLGAAYDSAGNFVLQPLPGGAYSPLTDEQPGTYTGQGRNNRTFATVYAELVPLAGLSIRSSFTANLSNSRTGYYYGTNSLARGGSAPRSQYNTSGSADILWENVIRYDKKIHDHAFTLTGITSYQNRTTDGGAAQGDGQLLASQIFYGLGSATSGLIASTSYSRQDIVSGAARLNYSYKSKYLLTLTGRADGSSKLAEGHKWTFFPSAAAAWRISEESFLQYNKVLNDLKLRVSYGIAGNDPYSPYVTQSLLTPQPYSYGETLAPGYTYNPQIGNSDLQWERSSTVDIGLDFGFLGNRISGTIDYYDTRTNDLLLPRKLPPTSGVTSTVQNIGATNNKGFELMLTSNNLVSRDWSWTTSVTFTKNIEKITRLVTDGVNDIASGYFVGHPTSVYYDYERLGIWKTAEATEAAKYGQKPGSIKVKDQNNDGKIDSQNDRVVLGTPRPKWSGGLDNTVRYKNFDFNIYVFARVGQMIAPDYLGVKTNYGENTAQAGLNYWTPENENGMYPRPNANGGFLYTSTLNYTNGSFVRIRDITLGYTFPKSIKAFKNLRIYANAKNYFTFTHSRINDYDPERGGSENFPMTKLLTAGINATF</sequence>
<comment type="caution">
    <text evidence="13">The sequence shown here is derived from an EMBL/GenBank/DDBJ whole genome shotgun (WGS) entry which is preliminary data.</text>
</comment>
<dbReference type="SUPFAM" id="SSF56935">
    <property type="entry name" value="Porins"/>
    <property type="match status" value="1"/>
</dbReference>
<evidence type="ECO:0000256" key="6">
    <source>
        <dbReference type="ARBA" id="ARBA00023136"/>
    </source>
</evidence>
<dbReference type="Gene3D" id="2.60.40.1120">
    <property type="entry name" value="Carboxypeptidase-like, regulatory domain"/>
    <property type="match status" value="1"/>
</dbReference>
<protein>
    <submittedName>
        <fullName evidence="13">TonB-dependent receptor</fullName>
    </submittedName>
</protein>
<dbReference type="Pfam" id="PF07715">
    <property type="entry name" value="Plug"/>
    <property type="match status" value="1"/>
</dbReference>
<dbReference type="SUPFAM" id="SSF49464">
    <property type="entry name" value="Carboxypeptidase regulatory domain-like"/>
    <property type="match status" value="1"/>
</dbReference>
<dbReference type="NCBIfam" id="TIGR04056">
    <property type="entry name" value="OMP_RagA_SusC"/>
    <property type="match status" value="1"/>
</dbReference>
<keyword evidence="14" id="KW-1185">Reference proteome</keyword>
<evidence type="ECO:0000256" key="8">
    <source>
        <dbReference type="PROSITE-ProRule" id="PRU01360"/>
    </source>
</evidence>
<evidence type="ECO:0000256" key="1">
    <source>
        <dbReference type="ARBA" id="ARBA00004571"/>
    </source>
</evidence>
<dbReference type="Gene3D" id="2.40.170.20">
    <property type="entry name" value="TonB-dependent receptor, beta-barrel domain"/>
    <property type="match status" value="1"/>
</dbReference>
<dbReference type="Pfam" id="PF00593">
    <property type="entry name" value="TonB_dep_Rec_b-barrel"/>
    <property type="match status" value="1"/>
</dbReference>
<dbReference type="Proteomes" id="UP001226434">
    <property type="component" value="Unassembled WGS sequence"/>
</dbReference>
<keyword evidence="3 8" id="KW-1134">Transmembrane beta strand</keyword>
<dbReference type="InterPro" id="IPR037066">
    <property type="entry name" value="Plug_dom_sf"/>
</dbReference>
<organism evidence="13 14">
    <name type="scientific">Pinibacter soli</name>
    <dbReference type="NCBI Taxonomy" id="3044211"/>
    <lineage>
        <taxon>Bacteria</taxon>
        <taxon>Pseudomonadati</taxon>
        <taxon>Bacteroidota</taxon>
        <taxon>Chitinophagia</taxon>
        <taxon>Chitinophagales</taxon>
        <taxon>Chitinophagaceae</taxon>
        <taxon>Pinibacter</taxon>
    </lineage>
</organism>
<reference evidence="13 14" key="1">
    <citation type="submission" date="2023-05" db="EMBL/GenBank/DDBJ databases">
        <title>Genome sequence of Pinibacter sp. MAH-24.</title>
        <authorList>
            <person name="Huq M.A."/>
        </authorList>
    </citation>
    <scope>NUCLEOTIDE SEQUENCE [LARGE SCALE GENOMIC DNA]</scope>
    <source>
        <strain evidence="13 14">MAH-24</strain>
    </source>
</reference>
<dbReference type="InterPro" id="IPR023996">
    <property type="entry name" value="TonB-dep_OMP_SusC/RagA"/>
</dbReference>
<dbReference type="InterPro" id="IPR039426">
    <property type="entry name" value="TonB-dep_rcpt-like"/>
</dbReference>
<evidence type="ECO:0000256" key="9">
    <source>
        <dbReference type="RuleBase" id="RU003357"/>
    </source>
</evidence>
<evidence type="ECO:0000256" key="5">
    <source>
        <dbReference type="ARBA" id="ARBA00023077"/>
    </source>
</evidence>
<feature type="domain" description="TonB-dependent receptor plug" evidence="12">
    <location>
        <begin position="144"/>
        <end position="252"/>
    </location>
</feature>
<evidence type="ECO:0000256" key="10">
    <source>
        <dbReference type="SAM" id="SignalP"/>
    </source>
</evidence>
<keyword evidence="4 8" id="KW-0812">Transmembrane</keyword>
<feature type="chain" id="PRO_5047492078" evidence="10">
    <location>
        <begin position="36"/>
        <end position="1012"/>
    </location>
</feature>
<keyword evidence="5 9" id="KW-0798">TonB box</keyword>
<feature type="signal peptide" evidence="10">
    <location>
        <begin position="1"/>
        <end position="35"/>
    </location>
</feature>
<gene>
    <name evidence="13" type="ORF">QJ048_14045</name>
</gene>
<evidence type="ECO:0000313" key="13">
    <source>
        <dbReference type="EMBL" id="MDI3320908.1"/>
    </source>
</evidence>
<keyword evidence="13" id="KW-0675">Receptor</keyword>
<dbReference type="Pfam" id="PF13715">
    <property type="entry name" value="CarbopepD_reg_2"/>
    <property type="match status" value="1"/>
</dbReference>
<dbReference type="InterPro" id="IPR023997">
    <property type="entry name" value="TonB-dep_OMP_SusC/RagA_CS"/>
</dbReference>
<dbReference type="EMBL" id="JASBRG010000007">
    <property type="protein sequence ID" value="MDI3320908.1"/>
    <property type="molecule type" value="Genomic_DNA"/>
</dbReference>
<dbReference type="InterPro" id="IPR036942">
    <property type="entry name" value="Beta-barrel_TonB_sf"/>
</dbReference>
<dbReference type="RefSeq" id="WP_282335010.1">
    <property type="nucleotide sequence ID" value="NZ_JASBRG010000007.1"/>
</dbReference>
<evidence type="ECO:0000313" key="14">
    <source>
        <dbReference type="Proteomes" id="UP001226434"/>
    </source>
</evidence>
<comment type="subcellular location">
    <subcellularLocation>
        <location evidence="1 8">Cell outer membrane</location>
        <topology evidence="1 8">Multi-pass membrane protein</topology>
    </subcellularLocation>
</comment>
<evidence type="ECO:0000256" key="7">
    <source>
        <dbReference type="ARBA" id="ARBA00023237"/>
    </source>
</evidence>
<evidence type="ECO:0000256" key="3">
    <source>
        <dbReference type="ARBA" id="ARBA00022452"/>
    </source>
</evidence>
<dbReference type="NCBIfam" id="TIGR04057">
    <property type="entry name" value="SusC_RagA_signa"/>
    <property type="match status" value="1"/>
</dbReference>
<evidence type="ECO:0000259" key="12">
    <source>
        <dbReference type="Pfam" id="PF07715"/>
    </source>
</evidence>
<dbReference type="InterPro" id="IPR000531">
    <property type="entry name" value="Beta-barrel_TonB"/>
</dbReference>
<dbReference type="PROSITE" id="PS52016">
    <property type="entry name" value="TONB_DEPENDENT_REC_3"/>
    <property type="match status" value="1"/>
</dbReference>
<comment type="similarity">
    <text evidence="8 9">Belongs to the TonB-dependent receptor family.</text>
</comment>
<keyword evidence="2 8" id="KW-0813">Transport</keyword>
<proteinExistence type="inferred from homology"/>
<evidence type="ECO:0000259" key="11">
    <source>
        <dbReference type="Pfam" id="PF00593"/>
    </source>
</evidence>
<evidence type="ECO:0000256" key="4">
    <source>
        <dbReference type="ARBA" id="ARBA00022692"/>
    </source>
</evidence>
<evidence type="ECO:0000256" key="2">
    <source>
        <dbReference type="ARBA" id="ARBA00022448"/>
    </source>
</evidence>
<keyword evidence="10" id="KW-0732">Signal</keyword>
<accession>A0ABT6REF2</accession>
<dbReference type="InterPro" id="IPR008969">
    <property type="entry name" value="CarboxyPept-like_regulatory"/>
</dbReference>